<gene>
    <name evidence="7" type="ORF">OSTQU699_LOCUS4834</name>
</gene>
<dbReference type="OrthoDB" id="30023at2759"/>
<dbReference type="PANTHER" id="PTHR48082:SF2">
    <property type="entry name" value="ATP SYNTHASE SUBUNIT ALPHA, MITOCHONDRIAL"/>
    <property type="match status" value="1"/>
</dbReference>
<proteinExistence type="inferred from homology"/>
<dbReference type="InterPro" id="IPR005294">
    <property type="entry name" value="ATP_synth_F1_asu"/>
</dbReference>
<dbReference type="GO" id="GO:0045259">
    <property type="term" value="C:proton-transporting ATP synthase complex"/>
    <property type="evidence" value="ECO:0007669"/>
    <property type="project" value="InterPro"/>
</dbReference>
<keyword evidence="8" id="KW-1185">Reference proteome</keyword>
<dbReference type="GO" id="GO:0046933">
    <property type="term" value="F:proton-transporting ATP synthase activity, rotational mechanism"/>
    <property type="evidence" value="ECO:0007669"/>
    <property type="project" value="InterPro"/>
</dbReference>
<dbReference type="InterPro" id="IPR036121">
    <property type="entry name" value="ATPase_F1/V1/A1_a/bsu_N_sf"/>
</dbReference>
<protein>
    <recommendedName>
        <fullName evidence="9">H(+)-transporting two-sector ATPase</fullName>
    </recommendedName>
</protein>
<evidence type="ECO:0000256" key="1">
    <source>
        <dbReference type="ARBA" id="ARBA00004370"/>
    </source>
</evidence>
<feature type="domain" description="ATPase F1/V1/A1 complex alpha/beta subunit nucleotide-binding" evidence="5">
    <location>
        <begin position="243"/>
        <end position="358"/>
    </location>
</feature>
<reference evidence="7" key="1">
    <citation type="submission" date="2020-12" db="EMBL/GenBank/DDBJ databases">
        <authorList>
            <person name="Iha C."/>
        </authorList>
    </citation>
    <scope>NUCLEOTIDE SEQUENCE</scope>
</reference>
<dbReference type="SUPFAM" id="SSF50615">
    <property type="entry name" value="N-terminal domain of alpha and beta subunits of F1 ATP synthase"/>
    <property type="match status" value="1"/>
</dbReference>
<dbReference type="GO" id="GO:0043531">
    <property type="term" value="F:ADP binding"/>
    <property type="evidence" value="ECO:0007669"/>
    <property type="project" value="TreeGrafter"/>
</dbReference>
<dbReference type="Pfam" id="PF00306">
    <property type="entry name" value="ATP-synt_ab_C"/>
    <property type="match status" value="1"/>
</dbReference>
<dbReference type="Pfam" id="PF00006">
    <property type="entry name" value="ATP-synt_ab"/>
    <property type="match status" value="1"/>
</dbReference>
<comment type="caution">
    <text evidence="7">The sequence shown here is derived from an EMBL/GenBank/DDBJ whole genome shotgun (WGS) entry which is preliminary data.</text>
</comment>
<evidence type="ECO:0000313" key="8">
    <source>
        <dbReference type="Proteomes" id="UP000708148"/>
    </source>
</evidence>
<dbReference type="InterPro" id="IPR027417">
    <property type="entry name" value="P-loop_NTPase"/>
</dbReference>
<dbReference type="PANTHER" id="PTHR48082">
    <property type="entry name" value="ATP SYNTHASE SUBUNIT ALPHA, MITOCHONDRIAL"/>
    <property type="match status" value="1"/>
</dbReference>
<evidence type="ECO:0000259" key="6">
    <source>
        <dbReference type="Pfam" id="PF00306"/>
    </source>
</evidence>
<evidence type="ECO:0000256" key="3">
    <source>
        <dbReference type="ARBA" id="ARBA00022448"/>
    </source>
</evidence>
<name>A0A8S1IWP0_9CHLO</name>
<dbReference type="SUPFAM" id="SSF47917">
    <property type="entry name" value="C-terminal domain of alpha and beta subunits of F1 ATP synthase"/>
    <property type="match status" value="1"/>
</dbReference>
<keyword evidence="4" id="KW-0406">Ion transport</keyword>
<organism evidence="7 8">
    <name type="scientific">Ostreobium quekettii</name>
    <dbReference type="NCBI Taxonomy" id="121088"/>
    <lineage>
        <taxon>Eukaryota</taxon>
        <taxon>Viridiplantae</taxon>
        <taxon>Chlorophyta</taxon>
        <taxon>core chlorophytes</taxon>
        <taxon>Ulvophyceae</taxon>
        <taxon>TCBD clade</taxon>
        <taxon>Bryopsidales</taxon>
        <taxon>Ostreobineae</taxon>
        <taxon>Ostreobiaceae</taxon>
        <taxon>Ostreobium</taxon>
    </lineage>
</organism>
<evidence type="ECO:0000256" key="2">
    <source>
        <dbReference type="ARBA" id="ARBA00008936"/>
    </source>
</evidence>
<evidence type="ECO:0000259" key="5">
    <source>
        <dbReference type="Pfam" id="PF00006"/>
    </source>
</evidence>
<dbReference type="Proteomes" id="UP000708148">
    <property type="component" value="Unassembled WGS sequence"/>
</dbReference>
<comment type="subcellular location">
    <subcellularLocation>
        <location evidence="1">Membrane</location>
    </subcellularLocation>
</comment>
<dbReference type="EMBL" id="CAJHUC010001025">
    <property type="protein sequence ID" value="CAD7699475.1"/>
    <property type="molecule type" value="Genomic_DNA"/>
</dbReference>
<dbReference type="Gene3D" id="3.40.50.300">
    <property type="entry name" value="P-loop containing nucleotide triphosphate hydrolases"/>
    <property type="match status" value="1"/>
</dbReference>
<dbReference type="AlphaFoldDB" id="A0A8S1IWP0"/>
<keyword evidence="3" id="KW-0813">Transport</keyword>
<comment type="similarity">
    <text evidence="2">Belongs to the ATPase alpha/beta chains family.</text>
</comment>
<dbReference type="SUPFAM" id="SSF52540">
    <property type="entry name" value="P-loop containing nucleoside triphosphate hydrolases"/>
    <property type="match status" value="1"/>
</dbReference>
<evidence type="ECO:0000256" key="4">
    <source>
        <dbReference type="ARBA" id="ARBA00023065"/>
    </source>
</evidence>
<accession>A0A8S1IWP0</accession>
<evidence type="ECO:0000313" key="7">
    <source>
        <dbReference type="EMBL" id="CAD7699475.1"/>
    </source>
</evidence>
<dbReference type="InterPro" id="IPR038376">
    <property type="entry name" value="ATP_synth_asu_C_sf"/>
</dbReference>
<dbReference type="Gene3D" id="1.20.150.20">
    <property type="entry name" value="ATP synthase alpha/beta chain, C-terminal domain"/>
    <property type="match status" value="1"/>
</dbReference>
<dbReference type="InterPro" id="IPR000194">
    <property type="entry name" value="ATPase_F1/V1/A1_a/bsu_nucl-bd"/>
</dbReference>
<feature type="domain" description="ATP synthase alpha subunit C-terminal" evidence="6">
    <location>
        <begin position="567"/>
        <end position="664"/>
    </location>
</feature>
<evidence type="ECO:0008006" key="9">
    <source>
        <dbReference type="Google" id="ProtNLM"/>
    </source>
</evidence>
<sequence>MERPDALHRVRPCAEPALPAIRSSAARQGGGRFAEEHRRGCAPRLGKRLGGCGGASRVPGGKCGAGNGGTDWEEEMRAFRKRTLKPNQLATLRQIEESKVDVGEVLACQDGVAIVEGLNNDAPNGTTLAFADGAAGVLAWRRSDSICFALILDRKPVTIGEEVKCNLKGIIQLVDESSGAATKREYDILSVPVGRGLIGNVVDFRGRARGTGEVVPSSNRVPLLNDQLDMQSREPICEPFFTGNKAVDALTPVGRGQCILLMGTSGSGHSSLAVDIILGQAGTDVACVYAAVGRSEEELQWAVGELKDHGAMEYTTVVAATDGACLAEQYATACAACSIAEQVRDAGGHALVILDTLEPMIELWMLVHKTLTQVGERAPSIIADDYKRQKGSAFGDEAADQSFDLVEYEGMLVSATAAQRRRFYGSLLQRSAKVSKSLGGGTLTLVPIVRGVPATGAAESRSVEEVEAYGTLSSDLKAKLLTAVTAQSSSSVQCAAPGDLGTEVIEELMSIADGQIVLLPPDKDSQSLLLDAKQSLSRIGSRAYPPVMAMLAPQIRFEMIQAADAQQYAVDPDDQLNRKMERHVAQLRAGFQQNPRQVASIEEQVVCLVAFEDGLLDEAEPSDVPSRLEELYKIARTSAHGVLEEIASTQKMTQKMRYELASVLTRGYRRD</sequence>
<dbReference type="GO" id="GO:0005524">
    <property type="term" value="F:ATP binding"/>
    <property type="evidence" value="ECO:0007669"/>
    <property type="project" value="InterPro"/>
</dbReference>
<dbReference type="InterPro" id="IPR000793">
    <property type="entry name" value="ATP_synth_asu_C"/>
</dbReference>